<comment type="caution">
    <text evidence="2">The sequence shown here is derived from an EMBL/GenBank/DDBJ whole genome shotgun (WGS) entry which is preliminary data.</text>
</comment>
<proteinExistence type="predicted"/>
<gene>
    <name evidence="2" type="ORF">S06H3_50290</name>
</gene>
<dbReference type="AlphaFoldDB" id="X1PSM7"/>
<name>X1PSM7_9ZZZZ</name>
<accession>X1PSM7</accession>
<feature type="region of interest" description="Disordered" evidence="1">
    <location>
        <begin position="30"/>
        <end position="76"/>
    </location>
</feature>
<evidence type="ECO:0000313" key="2">
    <source>
        <dbReference type="EMBL" id="GAI42095.1"/>
    </source>
</evidence>
<sequence>MLGYAWDYNSRVKKYRVALTRTLEKTKSSNTPYVSMYTDRGRAGPDMMSPRKSRKKGQSSSIDHNRENFAWRFTSL</sequence>
<dbReference type="EMBL" id="BARV01031831">
    <property type="protein sequence ID" value="GAI42095.1"/>
    <property type="molecule type" value="Genomic_DNA"/>
</dbReference>
<reference evidence="2" key="1">
    <citation type="journal article" date="2014" name="Front. Microbiol.">
        <title>High frequency of phylogenetically diverse reductive dehalogenase-homologous genes in deep subseafloor sedimentary metagenomes.</title>
        <authorList>
            <person name="Kawai M."/>
            <person name="Futagami T."/>
            <person name="Toyoda A."/>
            <person name="Takaki Y."/>
            <person name="Nishi S."/>
            <person name="Hori S."/>
            <person name="Arai W."/>
            <person name="Tsubouchi T."/>
            <person name="Morono Y."/>
            <person name="Uchiyama I."/>
            <person name="Ito T."/>
            <person name="Fujiyama A."/>
            <person name="Inagaki F."/>
            <person name="Takami H."/>
        </authorList>
    </citation>
    <scope>NUCLEOTIDE SEQUENCE</scope>
    <source>
        <strain evidence="2">Expedition CK06-06</strain>
    </source>
</reference>
<organism evidence="2">
    <name type="scientific">marine sediment metagenome</name>
    <dbReference type="NCBI Taxonomy" id="412755"/>
    <lineage>
        <taxon>unclassified sequences</taxon>
        <taxon>metagenomes</taxon>
        <taxon>ecological metagenomes</taxon>
    </lineage>
</organism>
<evidence type="ECO:0000256" key="1">
    <source>
        <dbReference type="SAM" id="MobiDB-lite"/>
    </source>
</evidence>
<protein>
    <submittedName>
        <fullName evidence="2">Uncharacterized protein</fullName>
    </submittedName>
</protein>